<evidence type="ECO:0000256" key="2">
    <source>
        <dbReference type="SAM" id="SignalP"/>
    </source>
</evidence>
<feature type="compositionally biased region" description="Basic and acidic residues" evidence="1">
    <location>
        <begin position="87"/>
        <end position="100"/>
    </location>
</feature>
<dbReference type="SUPFAM" id="SSF54529">
    <property type="entry name" value="Mitochondrial glycoprotein MAM33-like"/>
    <property type="match status" value="1"/>
</dbReference>
<reference evidence="3" key="1">
    <citation type="submission" date="2012-08" db="EMBL/GenBank/DDBJ databases">
        <title>Comparative genomics of metastatic and non-metastatic Leishmania guyanensis provides insights into polygenic factors involved in Leishmania RNA virus infection.</title>
        <authorList>
            <person name="Smith D."/>
            <person name="Hertz-Fowler C."/>
            <person name="Martin R."/>
            <person name="Dickens N."/>
            <person name="Fasel N."/>
            <person name="Falquet L."/>
            <person name="Beverley S."/>
            <person name="Zangger H."/>
            <person name="Calderon-Copete S."/>
            <person name="Mottram J."/>
            <person name="Xenarios I."/>
        </authorList>
    </citation>
    <scope>NUCLEOTIDE SEQUENCE</scope>
    <source>
        <strain evidence="3">MHOM/BR/75/M4147/SSU:IR2SAT-LUC</strain>
    </source>
</reference>
<organism evidence="3">
    <name type="scientific">Leishmania guyanensis</name>
    <dbReference type="NCBI Taxonomy" id="5670"/>
    <lineage>
        <taxon>Eukaryota</taxon>
        <taxon>Discoba</taxon>
        <taxon>Euglenozoa</taxon>
        <taxon>Kinetoplastea</taxon>
        <taxon>Metakinetoplastina</taxon>
        <taxon>Trypanosomatida</taxon>
        <taxon>Trypanosomatidae</taxon>
        <taxon>Leishmaniinae</taxon>
        <taxon>Leishmania</taxon>
        <taxon>Leishmania guyanensis species complex</taxon>
    </lineage>
</organism>
<proteinExistence type="predicted"/>
<protein>
    <recommendedName>
        <fullName evidence="4">WW domain-containing protein</fullName>
    </recommendedName>
</protein>
<keyword evidence="2" id="KW-0732">Signal</keyword>
<accession>A0A1E1INW6</accession>
<dbReference type="AlphaFoldDB" id="A0A1E1INW6"/>
<dbReference type="InterPro" id="IPR036561">
    <property type="entry name" value="MAM33_sf"/>
</dbReference>
<evidence type="ECO:0000313" key="3">
    <source>
        <dbReference type="EMBL" id="CCM12886.1"/>
    </source>
</evidence>
<feature type="signal peptide" evidence="2">
    <location>
        <begin position="1"/>
        <end position="25"/>
    </location>
</feature>
<dbReference type="EMBL" id="CALQ01000126">
    <property type="protein sequence ID" value="CCM12886.1"/>
    <property type="molecule type" value="Genomic_DNA"/>
</dbReference>
<feature type="chain" id="PRO_5009113786" description="WW domain-containing protein" evidence="2">
    <location>
        <begin position="26"/>
        <end position="273"/>
    </location>
</feature>
<gene>
    <name evidence="3" type="primary">LgM4147LRVhigh.05.00160.00420</name>
    <name evidence="3" type="ORF">BN36_0503990</name>
</gene>
<name>A0A1E1INW6_LEIGU</name>
<evidence type="ECO:0008006" key="4">
    <source>
        <dbReference type="Google" id="ProtNLM"/>
    </source>
</evidence>
<feature type="region of interest" description="Disordered" evidence="1">
    <location>
        <begin position="80"/>
        <end position="101"/>
    </location>
</feature>
<sequence>MMLRRTLSLCIAAAVKAAMATEATAEAVMASPSDSTVACPATSLRSTGSPIWFPHSRCRNDPVFSISSRLTHMARAYATTTPPLEGSHNDPGDEGVHRMNDGNVGAAAAHLQHAPTLRSALPPSAVELPEESFLKCIDKEIFDEKVRLDKEDGPPPVPMGWTMHHTEGTSFIYGRRLWVPPPSPRLHAQEVETRRRKATMSVAALPRRTETESSSERCGRLHGLWNDIFYASNSPPVMPRSTLSATCAASTFPSPSLFNAFSPKKAMGGVGRE</sequence>
<evidence type="ECO:0000256" key="1">
    <source>
        <dbReference type="SAM" id="MobiDB-lite"/>
    </source>
</evidence>